<dbReference type="GO" id="GO:0006633">
    <property type="term" value="P:fatty acid biosynthetic process"/>
    <property type="evidence" value="ECO:0007669"/>
    <property type="project" value="UniProtKB-KW"/>
</dbReference>
<keyword evidence="3 8" id="KW-0444">Lipid biosynthesis</keyword>
<evidence type="ECO:0000256" key="5">
    <source>
        <dbReference type="ARBA" id="ARBA00023002"/>
    </source>
</evidence>
<dbReference type="CDD" id="cd05372">
    <property type="entry name" value="ENR_SDR"/>
    <property type="match status" value="1"/>
</dbReference>
<dbReference type="InterPro" id="IPR036291">
    <property type="entry name" value="NAD(P)-bd_dom_sf"/>
</dbReference>
<dbReference type="PIRSF" id="PIRSF000094">
    <property type="entry name" value="Enoyl-ACP_rdct"/>
    <property type="match status" value="1"/>
</dbReference>
<evidence type="ECO:0000256" key="4">
    <source>
        <dbReference type="ARBA" id="ARBA00022832"/>
    </source>
</evidence>
<comment type="caution">
    <text evidence="12">The sequence shown here is derived from an EMBL/GenBank/DDBJ whole genome shotgun (WGS) entry which is preliminary data.</text>
</comment>
<protein>
    <recommendedName>
        <fullName evidence="8">Enoyl-[acyl-carrier-protein] reductase [NADH]</fullName>
        <ecNumber evidence="8">1.3.1.9</ecNumber>
    </recommendedName>
</protein>
<feature type="binding site" evidence="11">
    <location>
        <position position="178"/>
    </location>
    <ligand>
        <name>NAD(+)</name>
        <dbReference type="ChEBI" id="CHEBI:57540"/>
    </ligand>
</feature>
<sequence length="269" mass="28691">MNSATNGLVNFRKGVTDLEGILSGKTIIVMGVANKNSIAWGCTQAIINQGGRVILTYQNDRIKKSLSKFVAPDVPLVECDVAEDENIEAAFDKIKAEYGEVDGIIHAIAFADKETLEGGVINTKKAGYNLAQDVSAYSLIAVSRYGAKIMKNSGSIVTLTYFGSTRAIPNYNMMGIAKAALESSVRYLASDLGEQHIRVNAISAGAIKTLAVTGIKKHRDLLKESQSRTVDGENVTTDEVGNVAAFLVSDLATGVTGDVIYVDKGVHLM</sequence>
<dbReference type="eggNOG" id="COG0623">
    <property type="taxonomic scope" value="Bacteria"/>
</dbReference>
<dbReference type="Pfam" id="PF13561">
    <property type="entry name" value="adh_short_C2"/>
    <property type="match status" value="1"/>
</dbReference>
<evidence type="ECO:0000256" key="3">
    <source>
        <dbReference type="ARBA" id="ARBA00022516"/>
    </source>
</evidence>
<dbReference type="InterPro" id="IPR014358">
    <property type="entry name" value="Enoyl-ACP_Rdtase_NADH"/>
</dbReference>
<name>E0ND81_PEDAC</name>
<feature type="binding site" evidence="11">
    <location>
        <position position="108"/>
    </location>
    <ligand>
        <name>NAD(+)</name>
        <dbReference type="ChEBI" id="CHEBI:57540"/>
    </ligand>
</feature>
<feature type="binding site" evidence="11">
    <location>
        <position position="31"/>
    </location>
    <ligand>
        <name>NAD(+)</name>
        <dbReference type="ChEBI" id="CHEBI:57540"/>
    </ligand>
</feature>
<dbReference type="InterPro" id="IPR002347">
    <property type="entry name" value="SDR_fam"/>
</dbReference>
<evidence type="ECO:0000256" key="11">
    <source>
        <dbReference type="PIRSR" id="PIRSR000094-3"/>
    </source>
</evidence>
<evidence type="ECO:0000256" key="10">
    <source>
        <dbReference type="PIRSR" id="PIRSR000094-2"/>
    </source>
</evidence>
<proteinExistence type="inferred from homology"/>
<dbReference type="PRINTS" id="PR00081">
    <property type="entry name" value="GDHRDH"/>
</dbReference>
<dbReference type="SUPFAM" id="SSF51735">
    <property type="entry name" value="NAD(P)-binding Rossmann-fold domains"/>
    <property type="match status" value="1"/>
</dbReference>
<keyword evidence="7 8" id="KW-0275">Fatty acid biosynthesis</keyword>
<organism evidence="12 13">
    <name type="scientific">Pediococcus acidilactici DSM 20284</name>
    <dbReference type="NCBI Taxonomy" id="862514"/>
    <lineage>
        <taxon>Bacteria</taxon>
        <taxon>Bacillati</taxon>
        <taxon>Bacillota</taxon>
        <taxon>Bacilli</taxon>
        <taxon>Lactobacillales</taxon>
        <taxon>Lactobacillaceae</taxon>
        <taxon>Pediococcus</taxon>
        <taxon>Pediococcus acidilactici group</taxon>
    </lineage>
</organism>
<dbReference type="EMBL" id="AEEG01000002">
    <property type="protein sequence ID" value="EFL96202.1"/>
    <property type="molecule type" value="Genomic_DNA"/>
</dbReference>
<feature type="active site" description="Proton acceptor" evidence="9">
    <location>
        <position position="161"/>
    </location>
</feature>
<comment type="catalytic activity">
    <reaction evidence="8">
        <text>a 2,3-saturated acyl-[ACP] + NAD(+) = a (2E)-enoyl-[ACP] + NADH + H(+)</text>
        <dbReference type="Rhea" id="RHEA:10240"/>
        <dbReference type="Rhea" id="RHEA-COMP:9925"/>
        <dbReference type="Rhea" id="RHEA-COMP:9926"/>
        <dbReference type="ChEBI" id="CHEBI:15378"/>
        <dbReference type="ChEBI" id="CHEBI:57540"/>
        <dbReference type="ChEBI" id="CHEBI:57945"/>
        <dbReference type="ChEBI" id="CHEBI:78784"/>
        <dbReference type="ChEBI" id="CHEBI:78785"/>
        <dbReference type="EC" id="1.3.1.9"/>
    </reaction>
</comment>
<feature type="binding site" evidence="10">
    <location>
        <position position="111"/>
    </location>
    <ligand>
        <name>substrate</name>
    </ligand>
</feature>
<feature type="active site" description="Proton acceptor" evidence="9">
    <location>
        <position position="171"/>
    </location>
</feature>
<comment type="similarity">
    <text evidence="2 8">Belongs to the short-chain dehydrogenases/reductases (SDR) family. FabI subfamily.</text>
</comment>
<dbReference type="Gene3D" id="3.40.50.720">
    <property type="entry name" value="NAD(P)-binding Rossmann-like Domain"/>
    <property type="match status" value="1"/>
</dbReference>
<keyword evidence="5 8" id="KW-0560">Oxidoreductase</keyword>
<accession>E0ND81</accession>
<evidence type="ECO:0000256" key="8">
    <source>
        <dbReference type="PIRNR" id="PIRNR000094"/>
    </source>
</evidence>
<dbReference type="NCBIfam" id="NF004748">
    <property type="entry name" value="PRK06079.1"/>
    <property type="match status" value="1"/>
</dbReference>
<keyword evidence="6" id="KW-0443">Lipid metabolism</keyword>
<keyword evidence="8 11" id="KW-0520">NAD</keyword>
<feature type="binding site" evidence="11">
    <location>
        <position position="58"/>
    </location>
    <ligand>
        <name>NAD(+)</name>
        <dbReference type="ChEBI" id="CHEBI:57540"/>
    </ligand>
</feature>
<dbReference type="GO" id="GO:0004318">
    <property type="term" value="F:enoyl-[acyl-carrier-protein] reductase (NADH) activity"/>
    <property type="evidence" value="ECO:0007669"/>
    <property type="project" value="UniProtKB-EC"/>
</dbReference>
<feature type="binding site" evidence="11">
    <location>
        <begin position="207"/>
        <end position="211"/>
    </location>
    <ligand>
        <name>NAD(+)</name>
        <dbReference type="ChEBI" id="CHEBI:57540"/>
    </ligand>
</feature>
<comment type="pathway">
    <text evidence="1">Lipid metabolism.</text>
</comment>
<evidence type="ECO:0000256" key="1">
    <source>
        <dbReference type="ARBA" id="ARBA00005189"/>
    </source>
</evidence>
<dbReference type="EC" id="1.3.1.9" evidence="8"/>
<evidence type="ECO:0000256" key="9">
    <source>
        <dbReference type="PIRSR" id="PIRSR000094-1"/>
    </source>
</evidence>
<gene>
    <name evidence="12" type="primary">fabI</name>
    <name evidence="12" type="ORF">HMPREF0623_0253</name>
</gene>
<evidence type="ECO:0000256" key="6">
    <source>
        <dbReference type="ARBA" id="ARBA00023098"/>
    </source>
</evidence>
<dbReference type="AlphaFoldDB" id="E0ND81"/>
<evidence type="ECO:0000256" key="7">
    <source>
        <dbReference type="ARBA" id="ARBA00023160"/>
    </source>
</evidence>
<feature type="binding site" evidence="11">
    <location>
        <begin position="37"/>
        <end position="38"/>
    </location>
    <ligand>
        <name>NAD(+)</name>
        <dbReference type="ChEBI" id="CHEBI:57540"/>
    </ligand>
</feature>
<evidence type="ECO:0000313" key="12">
    <source>
        <dbReference type="EMBL" id="EFL96202.1"/>
    </source>
</evidence>
<feature type="binding site" evidence="11">
    <location>
        <begin position="80"/>
        <end position="81"/>
    </location>
    <ligand>
        <name>NAD(+)</name>
        <dbReference type="ChEBI" id="CHEBI:57540"/>
    </ligand>
</feature>
<evidence type="ECO:0000313" key="13">
    <source>
        <dbReference type="Proteomes" id="UP000004470"/>
    </source>
</evidence>
<dbReference type="Gene3D" id="1.10.8.400">
    <property type="entry name" value="Enoyl acyl carrier protein reductase"/>
    <property type="match status" value="1"/>
</dbReference>
<reference evidence="12" key="1">
    <citation type="submission" date="2010-07" db="EMBL/GenBank/DDBJ databases">
        <authorList>
            <person name="Muzny D."/>
            <person name="Qin X."/>
            <person name="Deng J."/>
            <person name="Jiang H."/>
            <person name="Liu Y."/>
            <person name="Qu J."/>
            <person name="Song X.-Z."/>
            <person name="Zhang L."/>
            <person name="Thornton R."/>
            <person name="Coyle M."/>
            <person name="Francisco L."/>
            <person name="Jackson L."/>
            <person name="Javaid M."/>
            <person name="Korchina V."/>
            <person name="Kovar C."/>
            <person name="Mata R."/>
            <person name="Mathew T."/>
            <person name="Ngo R."/>
            <person name="Nguyen L."/>
            <person name="Nguyen N."/>
            <person name="Okwuonu G."/>
            <person name="Ongeri F."/>
            <person name="Pham C."/>
            <person name="Simmons D."/>
            <person name="Wilczek-Boney K."/>
            <person name="Hale W."/>
            <person name="Jakkamsetti A."/>
            <person name="Pham P."/>
            <person name="Ruth R."/>
            <person name="San Lucas F."/>
            <person name="Warren J."/>
            <person name="Zhang J."/>
            <person name="Zhao Z."/>
            <person name="Zhou C."/>
            <person name="Zhu D."/>
            <person name="Lee S."/>
            <person name="Bess C."/>
            <person name="Blankenburg K."/>
            <person name="Forbes L."/>
            <person name="Fu Q."/>
            <person name="Gubbala S."/>
            <person name="Hirani K."/>
            <person name="Jayaseelan J.C."/>
            <person name="Lara F."/>
            <person name="Munidasa M."/>
            <person name="Palculict T."/>
            <person name="Patil S."/>
            <person name="Pu L.-L."/>
            <person name="Saada N."/>
            <person name="Tang L."/>
            <person name="Weissenberger G."/>
            <person name="Zhu Y."/>
            <person name="Hemphill L."/>
            <person name="Shang Y."/>
            <person name="Youmans B."/>
            <person name="Ayvaz T."/>
            <person name="Ross M."/>
            <person name="Santibanez J."/>
            <person name="Aqrawi P."/>
            <person name="Gross S."/>
            <person name="Joshi V."/>
            <person name="Fowler G."/>
            <person name="Nazareth L."/>
            <person name="Reid J."/>
            <person name="Worley K."/>
            <person name="Petrosino J."/>
            <person name="Highlander S."/>
            <person name="Gibbs R."/>
        </authorList>
    </citation>
    <scope>NUCLEOTIDE SEQUENCE [LARGE SCALE GENOMIC DNA]</scope>
    <source>
        <strain evidence="12">DSM 20284</strain>
    </source>
</reference>
<dbReference type="PANTHER" id="PTHR43159">
    <property type="entry name" value="ENOYL-[ACYL-CARRIER-PROTEIN] REDUCTASE"/>
    <property type="match status" value="1"/>
</dbReference>
<keyword evidence="4" id="KW-0276">Fatty acid metabolism</keyword>
<dbReference type="PANTHER" id="PTHR43159:SF2">
    <property type="entry name" value="ENOYL-[ACYL-CARRIER-PROTEIN] REDUCTASE [NADH], CHLOROPLASTIC"/>
    <property type="match status" value="1"/>
</dbReference>
<keyword evidence="13" id="KW-1185">Reference proteome</keyword>
<dbReference type="HOGENOM" id="CLU_010194_10_1_9"/>
<dbReference type="Proteomes" id="UP000004470">
    <property type="component" value="Unassembled WGS sequence"/>
</dbReference>
<evidence type="ECO:0000256" key="2">
    <source>
        <dbReference type="ARBA" id="ARBA00009233"/>
    </source>
</evidence>